<dbReference type="Proteomes" id="UP001174997">
    <property type="component" value="Unassembled WGS sequence"/>
</dbReference>
<keyword evidence="2" id="KW-1185">Reference proteome</keyword>
<proteinExistence type="predicted"/>
<gene>
    <name evidence="1" type="ORF">QBC41DRAFT_328563</name>
</gene>
<evidence type="ECO:0000313" key="1">
    <source>
        <dbReference type="EMBL" id="KAK0664526.1"/>
    </source>
</evidence>
<reference evidence="1" key="1">
    <citation type="submission" date="2023-06" db="EMBL/GenBank/DDBJ databases">
        <title>Genome-scale phylogeny and comparative genomics of the fungal order Sordariales.</title>
        <authorList>
            <consortium name="Lawrence Berkeley National Laboratory"/>
            <person name="Hensen N."/>
            <person name="Bonometti L."/>
            <person name="Westerberg I."/>
            <person name="Brannstrom I.O."/>
            <person name="Guillou S."/>
            <person name="Cros-Aarteil S."/>
            <person name="Calhoun S."/>
            <person name="Haridas S."/>
            <person name="Kuo A."/>
            <person name="Mondo S."/>
            <person name="Pangilinan J."/>
            <person name="Riley R."/>
            <person name="Labutti K."/>
            <person name="Andreopoulos B."/>
            <person name="Lipzen A."/>
            <person name="Chen C."/>
            <person name="Yanf M."/>
            <person name="Daum C."/>
            <person name="Ng V."/>
            <person name="Clum A."/>
            <person name="Steindorff A."/>
            <person name="Ohm R."/>
            <person name="Martin F."/>
            <person name="Silar P."/>
            <person name="Natvig D."/>
            <person name="Lalanne C."/>
            <person name="Gautier V."/>
            <person name="Ament-Velasquez S.L."/>
            <person name="Kruys A."/>
            <person name="Hutchinson M.I."/>
            <person name="Powell A.J."/>
            <person name="Barry K."/>
            <person name="Miller A.N."/>
            <person name="Grigoriev I.V."/>
            <person name="Debuchy R."/>
            <person name="Gladieux P."/>
            <person name="Thoren M.H."/>
            <person name="Johannesson H."/>
        </authorList>
    </citation>
    <scope>NUCLEOTIDE SEQUENCE</scope>
    <source>
        <strain evidence="1">CBS 307.81</strain>
    </source>
</reference>
<evidence type="ECO:0000313" key="2">
    <source>
        <dbReference type="Proteomes" id="UP001174997"/>
    </source>
</evidence>
<comment type="caution">
    <text evidence="1">The sequence shown here is derived from an EMBL/GenBank/DDBJ whole genome shotgun (WGS) entry which is preliminary data.</text>
</comment>
<dbReference type="AlphaFoldDB" id="A0AA40D6E5"/>
<organism evidence="1 2">
    <name type="scientific">Cercophora samala</name>
    <dbReference type="NCBI Taxonomy" id="330535"/>
    <lineage>
        <taxon>Eukaryota</taxon>
        <taxon>Fungi</taxon>
        <taxon>Dikarya</taxon>
        <taxon>Ascomycota</taxon>
        <taxon>Pezizomycotina</taxon>
        <taxon>Sordariomycetes</taxon>
        <taxon>Sordariomycetidae</taxon>
        <taxon>Sordariales</taxon>
        <taxon>Lasiosphaeriaceae</taxon>
        <taxon>Cercophora</taxon>
    </lineage>
</organism>
<dbReference type="EMBL" id="JAULSY010000120">
    <property type="protein sequence ID" value="KAK0664526.1"/>
    <property type="molecule type" value="Genomic_DNA"/>
</dbReference>
<accession>A0AA40D6E5</accession>
<protein>
    <submittedName>
        <fullName evidence="1">Uncharacterized protein</fullName>
    </submittedName>
</protein>
<sequence length="1002" mass="112541">MNSDKPPRKFASADTAAIKRDILHGLNSIRSSGAFATVVCLDSDVDPQLEPNSGVVDILIPRYNASIWRGENRYRQIRQLLTKIKTSVWDDPDTAPLVDGPIWRLHPADFAHNPATLPAWDRFMQNQLCPYVGKQLGITEPSHTVRAEISCLVFQEEGPVPDPHSVFPKLPASFGTLVIHLDSLAEGGEIVLRHDDQEIIYTPGGITRGAMSVVAWHNEVDYTVLPVTTFFRTMLVYSLFLGERAGEACEVPASTLSSALKAPLDTGLLRDAIGTWLQRQDTGQSGLDCIYHVLNRVDNGTRSPLSTLVGQNFRQAQALVQLSKELPFEVMFATLEKTDKGRCKGDCNKKYDRRKKALVPADLPPHLPETDFHEMVEVDNSQTIVSELRSLDGSVLMKGPVVLGVQDMETFLQSDPFDFENVKKKEEEYGMFKGNWGPLATHRYTAHALLLVPRPSLFQFFSELRPTSPCKPIAYQDLPLSIMDILFVVPDEGVYLSYVARSIAVDGVDSTLFRDALVKKLELLMMPADPDDQAMTHLSRGDFPLQHCLMATICLGRFDLLRKLAAHNASDSEMPLAETAIWSREYLLASPTDAPKRFEQIREGLDILINCYVDEIFYRIQFLKFLVPRAQPAPEIPELDRWVHDTLRKCLEDIAERGDQVGEHESHALLELARYLPGATVVDYFSHTVLSILPPAKFPPAIYLSFLGSLSAEVQGEDLYVDSLVVADELYRLVVSRLLECIDFTRLMPHDLEDEEWETKIRYEEKAGKGVNTVNGWDLEKISNALVRFHIMDGMGFKRDGHGTLSRLSPPPFDQKVTSSPPSLWTVFTNRILEQAWDLPAMTEHLKHVWLPLINELVAGEGLQGIVQDLALGGHTTPAELLQTVQQKYTLLGGTLAKSLLSRTIGLGCGTMDRHFMVHDMLSDHGPDDYALKQMLGERLYRDIGNGTLGPFLEELVLSGRVLRGYRAKLMVWPGRFVPGRKGKTGMWDQTWDLTLYRRRLR</sequence>
<name>A0AA40D6E5_9PEZI</name>